<name>A0A6N7VSD2_9ACTO</name>
<reference evidence="1 2" key="1">
    <citation type="submission" date="2019-08" db="EMBL/GenBank/DDBJ databases">
        <title>In-depth cultivation of the pig gut microbiome towards novel bacterial diversity and tailored functional studies.</title>
        <authorList>
            <person name="Wylensek D."/>
            <person name="Hitch T.C.A."/>
            <person name="Clavel T."/>
        </authorList>
    </citation>
    <scope>NUCLEOTIDE SEQUENCE [LARGE SCALE GENOMIC DNA]</scope>
    <source>
        <strain evidence="1 2">WB03_NA08</strain>
    </source>
</reference>
<dbReference type="RefSeq" id="WP_154545319.1">
    <property type="nucleotide sequence ID" value="NZ_VULO01000009.1"/>
</dbReference>
<protein>
    <submittedName>
        <fullName evidence="1">Uncharacterized protein</fullName>
    </submittedName>
</protein>
<comment type="caution">
    <text evidence="1">The sequence shown here is derived from an EMBL/GenBank/DDBJ whole genome shotgun (WGS) entry which is preliminary data.</text>
</comment>
<dbReference type="AlphaFoldDB" id="A0A6N7VSD2"/>
<evidence type="ECO:0000313" key="1">
    <source>
        <dbReference type="EMBL" id="MSS84697.1"/>
    </source>
</evidence>
<organism evidence="1 2">
    <name type="scientific">Scrofimicrobium canadense</name>
    <dbReference type="NCBI Taxonomy" id="2652290"/>
    <lineage>
        <taxon>Bacteria</taxon>
        <taxon>Bacillati</taxon>
        <taxon>Actinomycetota</taxon>
        <taxon>Actinomycetes</taxon>
        <taxon>Actinomycetales</taxon>
        <taxon>Actinomycetaceae</taxon>
        <taxon>Scrofimicrobium</taxon>
    </lineage>
</organism>
<sequence>MRSSSKKKLVCSTVGIAGLTSVALFGSGFPGRTGVTKADAFLSLPGDLLIPQAPLVADRAVQTNVKAERLSELLPVVESVYQHAWARQFELVYEQVPDVLVWRTVGDDVCGWGATLSASVDASVDGTSILRIRERFTTASRKTRQLRLMTAVVVPLQMRQVVRENLRAKR</sequence>
<gene>
    <name evidence="1" type="ORF">FYJ24_07965</name>
</gene>
<dbReference type="EMBL" id="VULO01000009">
    <property type="protein sequence ID" value="MSS84697.1"/>
    <property type="molecule type" value="Genomic_DNA"/>
</dbReference>
<keyword evidence="2" id="KW-1185">Reference proteome</keyword>
<evidence type="ECO:0000313" key="2">
    <source>
        <dbReference type="Proteomes" id="UP000470875"/>
    </source>
</evidence>
<accession>A0A6N7VSD2</accession>
<dbReference type="Proteomes" id="UP000470875">
    <property type="component" value="Unassembled WGS sequence"/>
</dbReference>
<proteinExistence type="predicted"/>